<evidence type="ECO:0000313" key="3">
    <source>
        <dbReference type="Proteomes" id="UP000214646"/>
    </source>
</evidence>
<dbReference type="EMBL" id="NIDE01000004">
    <property type="protein sequence ID" value="OWK43584.1"/>
    <property type="molecule type" value="Genomic_DNA"/>
</dbReference>
<dbReference type="Proteomes" id="UP000214646">
    <property type="component" value="Unassembled WGS sequence"/>
</dbReference>
<feature type="transmembrane region" description="Helical" evidence="1">
    <location>
        <begin position="23"/>
        <end position="47"/>
    </location>
</feature>
<feature type="transmembrane region" description="Helical" evidence="1">
    <location>
        <begin position="54"/>
        <end position="72"/>
    </location>
</feature>
<organism evidence="2 3">
    <name type="scientific">Fimbriiglobus ruber</name>
    <dbReference type="NCBI Taxonomy" id="1908690"/>
    <lineage>
        <taxon>Bacteria</taxon>
        <taxon>Pseudomonadati</taxon>
        <taxon>Planctomycetota</taxon>
        <taxon>Planctomycetia</taxon>
        <taxon>Gemmatales</taxon>
        <taxon>Gemmataceae</taxon>
        <taxon>Fimbriiglobus</taxon>
    </lineage>
</organism>
<protein>
    <submittedName>
        <fullName evidence="2">Uncharacterized protein</fullName>
    </submittedName>
</protein>
<keyword evidence="1" id="KW-1133">Transmembrane helix</keyword>
<dbReference type="AlphaFoldDB" id="A0A225DVA2"/>
<evidence type="ECO:0000313" key="2">
    <source>
        <dbReference type="EMBL" id="OWK43584.1"/>
    </source>
</evidence>
<proteinExistence type="predicted"/>
<keyword evidence="3" id="KW-1185">Reference proteome</keyword>
<gene>
    <name evidence="2" type="ORF">FRUB_03183</name>
</gene>
<sequence length="162" mass="16775">MGSAVAGTLTNLILYRVTQPPDAIVAVLGVLWIAMPFLAASMLAVLLRRNTTSLVVLMIALLVVGAVGVSLMNASVTQQEIAQIQAQNAVLPGEDPDHGPGGMRKSGADLGVAIGGAFQILLAVILPPVQLAAVVIPTGVGYGISAWLRSRQRVSDNREDEG</sequence>
<accession>A0A225DVA2</accession>
<keyword evidence="1" id="KW-0812">Transmembrane</keyword>
<comment type="caution">
    <text evidence="2">The sequence shown here is derived from an EMBL/GenBank/DDBJ whole genome shotgun (WGS) entry which is preliminary data.</text>
</comment>
<name>A0A225DVA2_9BACT</name>
<feature type="transmembrane region" description="Helical" evidence="1">
    <location>
        <begin position="120"/>
        <end position="148"/>
    </location>
</feature>
<reference evidence="3" key="1">
    <citation type="submission" date="2017-06" db="EMBL/GenBank/DDBJ databases">
        <title>Genome analysis of Fimbriiglobus ruber SP5, the first member of the order Planctomycetales with confirmed chitinolytic capability.</title>
        <authorList>
            <person name="Ravin N.V."/>
            <person name="Rakitin A.L."/>
            <person name="Ivanova A.A."/>
            <person name="Beletsky A.V."/>
            <person name="Kulichevskaya I.S."/>
            <person name="Mardanov A.V."/>
            <person name="Dedysh S.N."/>
        </authorList>
    </citation>
    <scope>NUCLEOTIDE SEQUENCE [LARGE SCALE GENOMIC DNA]</scope>
    <source>
        <strain evidence="3">SP5</strain>
    </source>
</reference>
<evidence type="ECO:0000256" key="1">
    <source>
        <dbReference type="SAM" id="Phobius"/>
    </source>
</evidence>
<keyword evidence="1" id="KW-0472">Membrane</keyword>